<sequence>MGKWVLLVLLILGAGWPPTPGALAGGSGEERPLNEVIWPVGG</sequence>
<name>A0A7W8LR18_9DEIO</name>
<gene>
    <name evidence="1" type="ORF">HNQ09_002644</name>
</gene>
<protein>
    <submittedName>
        <fullName evidence="1">Uncharacterized protein</fullName>
    </submittedName>
</protein>
<dbReference type="Proteomes" id="UP000525389">
    <property type="component" value="Unassembled WGS sequence"/>
</dbReference>
<comment type="caution">
    <text evidence="1">The sequence shown here is derived from an EMBL/GenBank/DDBJ whole genome shotgun (WGS) entry which is preliminary data.</text>
</comment>
<accession>A0A7W8LR18</accession>
<organism evidence="1 2">
    <name type="scientific">Deinococcus budaensis</name>
    <dbReference type="NCBI Taxonomy" id="1665626"/>
    <lineage>
        <taxon>Bacteria</taxon>
        <taxon>Thermotogati</taxon>
        <taxon>Deinococcota</taxon>
        <taxon>Deinococci</taxon>
        <taxon>Deinococcales</taxon>
        <taxon>Deinococcaceae</taxon>
        <taxon>Deinococcus</taxon>
    </lineage>
</organism>
<proteinExistence type="predicted"/>
<dbReference type="AlphaFoldDB" id="A0A7W8LR18"/>
<reference evidence="1 2" key="1">
    <citation type="submission" date="2020-08" db="EMBL/GenBank/DDBJ databases">
        <title>Genomic Encyclopedia of Type Strains, Phase IV (KMG-IV): sequencing the most valuable type-strain genomes for metagenomic binning, comparative biology and taxonomic classification.</title>
        <authorList>
            <person name="Goeker M."/>
        </authorList>
    </citation>
    <scope>NUCLEOTIDE SEQUENCE [LARGE SCALE GENOMIC DNA]</scope>
    <source>
        <strain evidence="1 2">DSM 101791</strain>
    </source>
</reference>
<dbReference type="EMBL" id="JACHFN010000010">
    <property type="protein sequence ID" value="MBB5235192.1"/>
    <property type="molecule type" value="Genomic_DNA"/>
</dbReference>
<evidence type="ECO:0000313" key="1">
    <source>
        <dbReference type="EMBL" id="MBB5235192.1"/>
    </source>
</evidence>
<keyword evidence="2" id="KW-1185">Reference proteome</keyword>
<evidence type="ECO:0000313" key="2">
    <source>
        <dbReference type="Proteomes" id="UP000525389"/>
    </source>
</evidence>